<evidence type="ECO:0000256" key="2">
    <source>
        <dbReference type="ARBA" id="ARBA00022490"/>
    </source>
</evidence>
<dbReference type="InterPro" id="IPR050069">
    <property type="entry name" value="Urease_subunit"/>
</dbReference>
<evidence type="ECO:0000256" key="1">
    <source>
        <dbReference type="ARBA" id="ARBA00004897"/>
    </source>
</evidence>
<dbReference type="InterPro" id="IPR002026">
    <property type="entry name" value="Urease_gamma/gamma-beta_su"/>
</dbReference>
<evidence type="ECO:0000256" key="5">
    <source>
        <dbReference type="HAMAP-Rule" id="MF_00739"/>
    </source>
</evidence>
<dbReference type="SUPFAM" id="SSF51278">
    <property type="entry name" value="Urease, beta-subunit"/>
    <property type="match status" value="1"/>
</dbReference>
<dbReference type="Gene3D" id="3.30.280.10">
    <property type="entry name" value="Urease, gamma-like subunit"/>
    <property type="match status" value="1"/>
</dbReference>
<name>A0A841PZ48_9BACL</name>
<dbReference type="InterPro" id="IPR036461">
    <property type="entry name" value="Urease_betasu_sf"/>
</dbReference>
<dbReference type="EC" id="3.5.1.5" evidence="5"/>
<dbReference type="InterPro" id="IPR008223">
    <property type="entry name" value="Urease_gamma-beta_su"/>
</dbReference>
<dbReference type="CDD" id="cd00390">
    <property type="entry name" value="Urease_gamma"/>
    <property type="match status" value="1"/>
</dbReference>
<dbReference type="NCBIfam" id="NF009682">
    <property type="entry name" value="PRK13203.1"/>
    <property type="match status" value="1"/>
</dbReference>
<dbReference type="PANTHER" id="PTHR33569:SF1">
    <property type="entry name" value="UREASE"/>
    <property type="match status" value="1"/>
</dbReference>
<evidence type="ECO:0000313" key="7">
    <source>
        <dbReference type="EMBL" id="MBB6450113.1"/>
    </source>
</evidence>
<comment type="similarity">
    <text evidence="6">Belongs to the urease beta subunit family.</text>
</comment>
<dbReference type="HAMAP" id="MF_01954">
    <property type="entry name" value="Urease_beta"/>
    <property type="match status" value="1"/>
</dbReference>
<comment type="catalytic activity">
    <reaction evidence="4 5">
        <text>urea + 2 H2O + H(+) = hydrogencarbonate + 2 NH4(+)</text>
        <dbReference type="Rhea" id="RHEA:20557"/>
        <dbReference type="ChEBI" id="CHEBI:15377"/>
        <dbReference type="ChEBI" id="CHEBI:15378"/>
        <dbReference type="ChEBI" id="CHEBI:16199"/>
        <dbReference type="ChEBI" id="CHEBI:17544"/>
        <dbReference type="ChEBI" id="CHEBI:28938"/>
        <dbReference type="EC" id="3.5.1.5"/>
    </reaction>
</comment>
<keyword evidence="3 5" id="KW-0378">Hydrolase</keyword>
<dbReference type="HAMAP" id="MF_00739">
    <property type="entry name" value="Urease_gamma"/>
    <property type="match status" value="1"/>
</dbReference>
<dbReference type="GO" id="GO:0043419">
    <property type="term" value="P:urea catabolic process"/>
    <property type="evidence" value="ECO:0007669"/>
    <property type="project" value="UniProtKB-UniRule"/>
</dbReference>
<dbReference type="Gene3D" id="2.10.150.10">
    <property type="entry name" value="Urease, beta subunit"/>
    <property type="match status" value="1"/>
</dbReference>
<organism evidence="7 8">
    <name type="scientific">Geomicrobium halophilum</name>
    <dbReference type="NCBI Taxonomy" id="549000"/>
    <lineage>
        <taxon>Bacteria</taxon>
        <taxon>Bacillati</taxon>
        <taxon>Bacillota</taxon>
        <taxon>Bacilli</taxon>
        <taxon>Bacillales</taxon>
        <taxon>Geomicrobium</taxon>
    </lineage>
</organism>
<protein>
    <recommendedName>
        <fullName evidence="5 6">Multifunctional fusion protein</fullName>
    </recommendedName>
    <domain>
        <recommendedName>
            <fullName evidence="5">Urease subunit gamma</fullName>
            <ecNumber evidence="5">3.5.1.5</ecNumber>
        </recommendedName>
        <alternativeName>
            <fullName evidence="5">Urea amidohydrolase subunit gamma</fullName>
        </alternativeName>
    </domain>
    <domain>
        <recommendedName>
            <fullName evidence="6">Urease subunit beta</fullName>
        </recommendedName>
        <alternativeName>
            <fullName evidence="6">Urea amidohydrolase subunit beta</fullName>
        </alternativeName>
    </domain>
</protein>
<comment type="subunit">
    <text evidence="5">Heterotrimer of UreA (gamma), UreB (beta) and UreC (alpha) subunits. Three heterotrimers associate to form the active enzyme.</text>
</comment>
<keyword evidence="2 5" id="KW-0963">Cytoplasm</keyword>
<comment type="caution">
    <text evidence="7">The sequence shown here is derived from an EMBL/GenBank/DDBJ whole genome shotgun (WGS) entry which is preliminary data.</text>
</comment>
<dbReference type="GO" id="GO:0035550">
    <property type="term" value="C:urease complex"/>
    <property type="evidence" value="ECO:0007669"/>
    <property type="project" value="InterPro"/>
</dbReference>
<reference evidence="7 8" key="1">
    <citation type="submission" date="2020-08" db="EMBL/GenBank/DDBJ databases">
        <title>Genomic Encyclopedia of Type Strains, Phase IV (KMG-IV): sequencing the most valuable type-strain genomes for metagenomic binning, comparative biology and taxonomic classification.</title>
        <authorList>
            <person name="Goeker M."/>
        </authorList>
    </citation>
    <scope>NUCLEOTIDE SEQUENCE [LARGE SCALE GENOMIC DNA]</scope>
    <source>
        <strain evidence="7 8">DSM 21769</strain>
    </source>
</reference>
<dbReference type="SUPFAM" id="SSF54111">
    <property type="entry name" value="Urease, gamma-subunit"/>
    <property type="match status" value="1"/>
</dbReference>
<evidence type="ECO:0000256" key="3">
    <source>
        <dbReference type="ARBA" id="ARBA00022801"/>
    </source>
</evidence>
<dbReference type="Proteomes" id="UP000568839">
    <property type="component" value="Unassembled WGS sequence"/>
</dbReference>
<dbReference type="NCBIfam" id="TIGR00193">
    <property type="entry name" value="urease_gam"/>
    <property type="match status" value="1"/>
</dbReference>
<accession>A0A841PZ48</accession>
<comment type="pathway">
    <text evidence="1 5">Nitrogen metabolism; urea degradation; CO(2) and NH(3) from urea (urease route): step 1/1.</text>
</comment>
<dbReference type="EMBL" id="JACHHJ010000002">
    <property type="protein sequence ID" value="MBB6450113.1"/>
    <property type="molecule type" value="Genomic_DNA"/>
</dbReference>
<dbReference type="GO" id="GO:0009039">
    <property type="term" value="F:urease activity"/>
    <property type="evidence" value="ECO:0007669"/>
    <property type="project" value="UniProtKB-UniRule"/>
</dbReference>
<dbReference type="CDD" id="cd00407">
    <property type="entry name" value="Urease_beta"/>
    <property type="match status" value="1"/>
</dbReference>
<dbReference type="UniPathway" id="UPA00258">
    <property type="reaction ID" value="UER00370"/>
</dbReference>
<dbReference type="PIRSF" id="PIRSF001225">
    <property type="entry name" value="Urease_gammabeta"/>
    <property type="match status" value="1"/>
</dbReference>
<evidence type="ECO:0000256" key="4">
    <source>
        <dbReference type="ARBA" id="ARBA00047778"/>
    </source>
</evidence>
<dbReference type="AlphaFoldDB" id="A0A841PZ48"/>
<dbReference type="InterPro" id="IPR012010">
    <property type="entry name" value="Urease_gamma"/>
</dbReference>
<dbReference type="RefSeq" id="WP_184404059.1">
    <property type="nucleotide sequence ID" value="NZ_JACHHJ010000002.1"/>
</dbReference>
<dbReference type="NCBIfam" id="NF009671">
    <property type="entry name" value="PRK13192.1"/>
    <property type="match status" value="1"/>
</dbReference>
<proteinExistence type="inferred from homology"/>
<gene>
    <name evidence="5" type="primary">ureA</name>
    <name evidence="6" type="synonym">ureB</name>
    <name evidence="7" type="ORF">HNR44_002091</name>
</gene>
<dbReference type="NCBIfam" id="TIGR00192">
    <property type="entry name" value="urease_beta"/>
    <property type="match status" value="1"/>
</dbReference>
<dbReference type="InterPro" id="IPR036463">
    <property type="entry name" value="Urease_gamma_sf"/>
</dbReference>
<evidence type="ECO:0000256" key="6">
    <source>
        <dbReference type="HAMAP-Rule" id="MF_01954"/>
    </source>
</evidence>
<comment type="subcellular location">
    <subcellularLocation>
        <location evidence="5">Cytoplasm</location>
    </subcellularLocation>
</comment>
<dbReference type="InterPro" id="IPR002019">
    <property type="entry name" value="Urease_beta-like"/>
</dbReference>
<dbReference type="PANTHER" id="PTHR33569">
    <property type="entry name" value="UREASE"/>
    <property type="match status" value="1"/>
</dbReference>
<dbReference type="Pfam" id="PF00547">
    <property type="entry name" value="Urease_gamma"/>
    <property type="match status" value="1"/>
</dbReference>
<dbReference type="NCBIfam" id="NF009712">
    <property type="entry name" value="PRK13241.1"/>
    <property type="match status" value="1"/>
</dbReference>
<evidence type="ECO:0000313" key="8">
    <source>
        <dbReference type="Proteomes" id="UP000568839"/>
    </source>
</evidence>
<dbReference type="Pfam" id="PF00699">
    <property type="entry name" value="Urease_beta"/>
    <property type="match status" value="1"/>
</dbReference>
<keyword evidence="8" id="KW-1185">Reference proteome</keyword>
<comment type="similarity">
    <text evidence="5">Belongs to the urease gamma subunit family.</text>
</comment>
<dbReference type="GO" id="GO:0016151">
    <property type="term" value="F:nickel cation binding"/>
    <property type="evidence" value="ECO:0007669"/>
    <property type="project" value="InterPro"/>
</dbReference>
<sequence length="232" mass="25846">MKLTPVEQEKLQLFLAGELATKRRDRGVKLNYPEATAILSCFVMEGARDGKSVQQLMEEGKHVLSSDELMEGVAEMLDSIQVEATFPDGVKLVTIHDPVQMDQDRVKPGAFDIQGGTIEINEGRESIDLLVQNEGARSIQVGSHFHFAEANLGLTFNREKAMGMRLDIPSGTAVRFEPGEEKTITLVPFGGKQQVYGFNNKANGYIDVRRKQQMEEKLVAWQEGGKKHEVRS</sequence>